<accession>A0A067CVK1</accession>
<keyword evidence="2" id="KW-1185">Reference proteome</keyword>
<gene>
    <name evidence="1" type="ORF">SPRG_18935</name>
</gene>
<evidence type="ECO:0000313" key="1">
    <source>
        <dbReference type="EMBL" id="KDO34694.1"/>
    </source>
</evidence>
<dbReference type="AlphaFoldDB" id="A0A067CVK1"/>
<dbReference type="RefSeq" id="XP_012194809.1">
    <property type="nucleotide sequence ID" value="XM_012339419.1"/>
</dbReference>
<dbReference type="EMBL" id="KK583190">
    <property type="protein sequence ID" value="KDO34694.1"/>
    <property type="molecule type" value="Genomic_DNA"/>
</dbReference>
<name>A0A067CVK1_SAPPC</name>
<dbReference type="KEGG" id="spar:SPRG_18935"/>
<dbReference type="GeneID" id="24140414"/>
<protein>
    <submittedName>
        <fullName evidence="1">Uncharacterized protein</fullName>
    </submittedName>
</protein>
<sequence>MSAVYRIFPLSTCCGRGWRTSNRLRRTGMGPLLHTRLVEVADLSMVRRVASPPPWRQAAFLHVYGNRHAVHVEGHCVRLQRARRSCAHARTERRAADGWPDADVDHVQELGQRVRHAAHL</sequence>
<evidence type="ECO:0000313" key="2">
    <source>
        <dbReference type="Proteomes" id="UP000030745"/>
    </source>
</evidence>
<organism evidence="1 2">
    <name type="scientific">Saprolegnia parasitica (strain CBS 223.65)</name>
    <dbReference type="NCBI Taxonomy" id="695850"/>
    <lineage>
        <taxon>Eukaryota</taxon>
        <taxon>Sar</taxon>
        <taxon>Stramenopiles</taxon>
        <taxon>Oomycota</taxon>
        <taxon>Saprolegniomycetes</taxon>
        <taxon>Saprolegniales</taxon>
        <taxon>Saprolegniaceae</taxon>
        <taxon>Saprolegnia</taxon>
    </lineage>
</organism>
<dbReference type="VEuPathDB" id="FungiDB:SPRG_18935"/>
<dbReference type="Proteomes" id="UP000030745">
    <property type="component" value="Unassembled WGS sequence"/>
</dbReference>
<feature type="non-terminal residue" evidence="1">
    <location>
        <position position="120"/>
    </location>
</feature>
<proteinExistence type="predicted"/>
<reference evidence="1 2" key="1">
    <citation type="journal article" date="2013" name="PLoS Genet.">
        <title>Distinctive expansion of potential virulence genes in the genome of the oomycete fish pathogen Saprolegnia parasitica.</title>
        <authorList>
            <person name="Jiang R.H."/>
            <person name="de Bruijn I."/>
            <person name="Haas B.J."/>
            <person name="Belmonte R."/>
            <person name="Lobach L."/>
            <person name="Christie J."/>
            <person name="van den Ackerveken G."/>
            <person name="Bottin A."/>
            <person name="Bulone V."/>
            <person name="Diaz-Moreno S.M."/>
            <person name="Dumas B."/>
            <person name="Fan L."/>
            <person name="Gaulin E."/>
            <person name="Govers F."/>
            <person name="Grenville-Briggs L.J."/>
            <person name="Horner N.R."/>
            <person name="Levin J.Z."/>
            <person name="Mammella M."/>
            <person name="Meijer H.J."/>
            <person name="Morris P."/>
            <person name="Nusbaum C."/>
            <person name="Oome S."/>
            <person name="Phillips A.J."/>
            <person name="van Rooyen D."/>
            <person name="Rzeszutek E."/>
            <person name="Saraiva M."/>
            <person name="Secombes C.J."/>
            <person name="Seidl M.F."/>
            <person name="Snel B."/>
            <person name="Stassen J.H."/>
            <person name="Sykes S."/>
            <person name="Tripathy S."/>
            <person name="van den Berg H."/>
            <person name="Vega-Arreguin J.C."/>
            <person name="Wawra S."/>
            <person name="Young S.K."/>
            <person name="Zeng Q."/>
            <person name="Dieguez-Uribeondo J."/>
            <person name="Russ C."/>
            <person name="Tyler B.M."/>
            <person name="van West P."/>
        </authorList>
    </citation>
    <scope>NUCLEOTIDE SEQUENCE [LARGE SCALE GENOMIC DNA]</scope>
    <source>
        <strain evidence="1 2">CBS 223.65</strain>
    </source>
</reference>